<reference evidence="3 4" key="1">
    <citation type="submission" date="2018-10" db="EMBL/GenBank/DDBJ databases">
        <title>Sequencing the genomes of 1000 actinobacteria strains.</title>
        <authorList>
            <person name="Klenk H.-P."/>
        </authorList>
    </citation>
    <scope>NUCLEOTIDE SEQUENCE [LARGE SCALE GENOMIC DNA]</scope>
    <source>
        <strain evidence="3 4">DSM 43911</strain>
    </source>
</reference>
<comment type="caution">
    <text evidence="3">The sequence shown here is derived from an EMBL/GenBank/DDBJ whole genome shotgun (WGS) entry which is preliminary data.</text>
</comment>
<proteinExistence type="predicted"/>
<sequence length="201" mass="21085">MDTFGPDDFGPDGTQAPPPPRFFPDPLAGLVTGADRVFPDALSGSASLEPAPPPPAVEPETAGSAPLGPGLGVASGPRLHDPTGYRQSRPSELRRGRPTTRRPTAPPVRQGWTSPQAPQPSPYAYPAARVPVQNAPTPYVPPHAPLPQRAAQPVRNVARPAQTPQKTSVGWVGCLVVLAVLGGLLYPVARAIIEMVVRLFS</sequence>
<accession>A0A495X9Q9</accession>
<dbReference type="AlphaFoldDB" id="A0A495X9Q9"/>
<feature type="compositionally biased region" description="Low complexity" evidence="1">
    <location>
        <begin position="1"/>
        <end position="14"/>
    </location>
</feature>
<dbReference type="EMBL" id="RBXR01000001">
    <property type="protein sequence ID" value="RKT71221.1"/>
    <property type="molecule type" value="Genomic_DNA"/>
</dbReference>
<dbReference type="Proteomes" id="UP000272729">
    <property type="component" value="Unassembled WGS sequence"/>
</dbReference>
<keyword evidence="2" id="KW-0472">Membrane</keyword>
<keyword evidence="4" id="KW-1185">Reference proteome</keyword>
<name>A0A495X9Q9_9PSEU</name>
<feature type="compositionally biased region" description="Basic and acidic residues" evidence="1">
    <location>
        <begin position="78"/>
        <end position="95"/>
    </location>
</feature>
<evidence type="ECO:0000256" key="1">
    <source>
        <dbReference type="SAM" id="MobiDB-lite"/>
    </source>
</evidence>
<keyword evidence="2" id="KW-0812">Transmembrane</keyword>
<organism evidence="3 4">
    <name type="scientific">Saccharothrix variisporea</name>
    <dbReference type="NCBI Taxonomy" id="543527"/>
    <lineage>
        <taxon>Bacteria</taxon>
        <taxon>Bacillati</taxon>
        <taxon>Actinomycetota</taxon>
        <taxon>Actinomycetes</taxon>
        <taxon>Pseudonocardiales</taxon>
        <taxon>Pseudonocardiaceae</taxon>
        <taxon>Saccharothrix</taxon>
    </lineage>
</organism>
<protein>
    <submittedName>
        <fullName evidence="3">Uncharacterized protein</fullName>
    </submittedName>
</protein>
<evidence type="ECO:0000313" key="4">
    <source>
        <dbReference type="Proteomes" id="UP000272729"/>
    </source>
</evidence>
<feature type="region of interest" description="Disordered" evidence="1">
    <location>
        <begin position="1"/>
        <end position="126"/>
    </location>
</feature>
<keyword evidence="2" id="KW-1133">Transmembrane helix</keyword>
<evidence type="ECO:0000256" key="2">
    <source>
        <dbReference type="SAM" id="Phobius"/>
    </source>
</evidence>
<feature type="transmembrane region" description="Helical" evidence="2">
    <location>
        <begin position="169"/>
        <end position="189"/>
    </location>
</feature>
<gene>
    <name evidence="3" type="ORF">DFJ66_4502</name>
</gene>
<evidence type="ECO:0000313" key="3">
    <source>
        <dbReference type="EMBL" id="RKT71221.1"/>
    </source>
</evidence>